<dbReference type="GO" id="GO:0008808">
    <property type="term" value="F:cardiolipin synthase activity"/>
    <property type="evidence" value="ECO:0007669"/>
    <property type="project" value="UniProtKB-UniRule"/>
</dbReference>
<keyword evidence="6" id="KW-0677">Repeat</keyword>
<keyword evidence="7 13" id="KW-1133">Transmembrane helix</keyword>
<evidence type="ECO:0000256" key="12">
    <source>
        <dbReference type="NCBIfam" id="TIGR04265"/>
    </source>
</evidence>
<evidence type="ECO:0000256" key="9">
    <source>
        <dbReference type="ARBA" id="ARBA00023136"/>
    </source>
</evidence>
<evidence type="ECO:0000256" key="11">
    <source>
        <dbReference type="ARBA" id="ARBA00023264"/>
    </source>
</evidence>
<evidence type="ECO:0000313" key="15">
    <source>
        <dbReference type="EMBL" id="HIS97096.1"/>
    </source>
</evidence>
<evidence type="ECO:0000256" key="5">
    <source>
        <dbReference type="ARBA" id="ARBA00022692"/>
    </source>
</evidence>
<keyword evidence="2" id="KW-1003">Cell membrane</keyword>
<dbReference type="Gene3D" id="3.30.870.10">
    <property type="entry name" value="Endonuclease Chain A"/>
    <property type="match status" value="2"/>
</dbReference>
<keyword evidence="10" id="KW-0594">Phospholipid biosynthesis</keyword>
<organism evidence="15 16">
    <name type="scientific">Candidatus Scatomorpha pullistercoris</name>
    <dbReference type="NCBI Taxonomy" id="2840929"/>
    <lineage>
        <taxon>Bacteria</taxon>
        <taxon>Bacillati</taxon>
        <taxon>Bacillota</taxon>
        <taxon>Clostridia</taxon>
        <taxon>Eubacteriales</taxon>
        <taxon>Candidatus Scatomorpha</taxon>
    </lineage>
</organism>
<gene>
    <name evidence="15" type="primary">cls</name>
    <name evidence="15" type="ORF">IAD42_03895</name>
</gene>
<comment type="caution">
    <text evidence="15">The sequence shown here is derived from an EMBL/GenBank/DDBJ whole genome shotgun (WGS) entry which is preliminary data.</text>
</comment>
<keyword evidence="4" id="KW-0808">Transferase</keyword>
<dbReference type="CDD" id="cd09160">
    <property type="entry name" value="PLDc_SMU_988_like_2"/>
    <property type="match status" value="1"/>
</dbReference>
<feature type="domain" description="PLD phosphodiesterase" evidence="14">
    <location>
        <begin position="424"/>
        <end position="451"/>
    </location>
</feature>
<accession>A0A9D1G4R5</accession>
<dbReference type="CDD" id="cd09154">
    <property type="entry name" value="PLDc_SMU_988_like_1"/>
    <property type="match status" value="1"/>
</dbReference>
<dbReference type="EC" id="2.7.8.-" evidence="12"/>
<keyword evidence="9 13" id="KW-0472">Membrane</keyword>
<evidence type="ECO:0000313" key="16">
    <source>
        <dbReference type="Proteomes" id="UP000886876"/>
    </source>
</evidence>
<dbReference type="GO" id="GO:0005886">
    <property type="term" value="C:plasma membrane"/>
    <property type="evidence" value="ECO:0007669"/>
    <property type="project" value="UniProtKB-SubCell"/>
</dbReference>
<dbReference type="InterPro" id="IPR027379">
    <property type="entry name" value="CLS_N"/>
</dbReference>
<dbReference type="GO" id="GO:0032049">
    <property type="term" value="P:cardiolipin biosynthetic process"/>
    <property type="evidence" value="ECO:0007669"/>
    <property type="project" value="UniProtKB-UniRule"/>
</dbReference>
<dbReference type="InterPro" id="IPR025202">
    <property type="entry name" value="PLD-like_dom"/>
</dbReference>
<evidence type="ECO:0000256" key="8">
    <source>
        <dbReference type="ARBA" id="ARBA00023098"/>
    </source>
</evidence>
<keyword evidence="11" id="KW-1208">Phospholipid metabolism</keyword>
<evidence type="ECO:0000256" key="1">
    <source>
        <dbReference type="ARBA" id="ARBA00004651"/>
    </source>
</evidence>
<dbReference type="PANTHER" id="PTHR21248:SF22">
    <property type="entry name" value="PHOSPHOLIPASE D"/>
    <property type="match status" value="1"/>
</dbReference>
<evidence type="ECO:0000256" key="2">
    <source>
        <dbReference type="ARBA" id="ARBA00022475"/>
    </source>
</evidence>
<evidence type="ECO:0000256" key="10">
    <source>
        <dbReference type="ARBA" id="ARBA00023209"/>
    </source>
</evidence>
<dbReference type="NCBIfam" id="TIGR04265">
    <property type="entry name" value="bac_cardiolipin"/>
    <property type="match status" value="1"/>
</dbReference>
<feature type="transmembrane region" description="Helical" evidence="13">
    <location>
        <begin position="68"/>
        <end position="86"/>
    </location>
</feature>
<reference evidence="15" key="2">
    <citation type="journal article" date="2021" name="PeerJ">
        <title>Extensive microbial diversity within the chicken gut microbiome revealed by metagenomics and culture.</title>
        <authorList>
            <person name="Gilroy R."/>
            <person name="Ravi A."/>
            <person name="Getino M."/>
            <person name="Pursley I."/>
            <person name="Horton D.L."/>
            <person name="Alikhan N.F."/>
            <person name="Baker D."/>
            <person name="Gharbi K."/>
            <person name="Hall N."/>
            <person name="Watson M."/>
            <person name="Adriaenssens E.M."/>
            <person name="Foster-Nyarko E."/>
            <person name="Jarju S."/>
            <person name="Secka A."/>
            <person name="Antonio M."/>
            <person name="Oren A."/>
            <person name="Chaudhuri R.R."/>
            <person name="La Ragione R."/>
            <person name="Hildebrand F."/>
            <person name="Pallen M.J."/>
        </authorList>
    </citation>
    <scope>NUCLEOTIDE SEQUENCE</scope>
    <source>
        <strain evidence="15">ChiHecec3B27-6122</strain>
    </source>
</reference>
<feature type="transmembrane region" description="Helical" evidence="13">
    <location>
        <begin position="12"/>
        <end position="32"/>
    </location>
</feature>
<keyword evidence="3" id="KW-0444">Lipid biosynthesis</keyword>
<dbReference type="SMART" id="SM00155">
    <property type="entry name" value="PLDc"/>
    <property type="match status" value="2"/>
</dbReference>
<reference evidence="15" key="1">
    <citation type="submission" date="2020-10" db="EMBL/GenBank/DDBJ databases">
        <authorList>
            <person name="Gilroy R."/>
        </authorList>
    </citation>
    <scope>NUCLEOTIDE SEQUENCE</scope>
    <source>
        <strain evidence="15">ChiHecec3B27-6122</strain>
    </source>
</reference>
<evidence type="ECO:0000256" key="6">
    <source>
        <dbReference type="ARBA" id="ARBA00022737"/>
    </source>
</evidence>
<dbReference type="InterPro" id="IPR022924">
    <property type="entry name" value="Cardiolipin_synthase"/>
</dbReference>
<dbReference type="Pfam" id="PF13396">
    <property type="entry name" value="PLDc_N"/>
    <property type="match status" value="1"/>
</dbReference>
<feature type="transmembrane region" description="Helical" evidence="13">
    <location>
        <begin position="38"/>
        <end position="56"/>
    </location>
</feature>
<dbReference type="SUPFAM" id="SSF56024">
    <property type="entry name" value="Phospholipase D/nuclease"/>
    <property type="match status" value="2"/>
</dbReference>
<feature type="domain" description="PLD phosphodiesterase" evidence="14">
    <location>
        <begin position="244"/>
        <end position="271"/>
    </location>
</feature>
<evidence type="ECO:0000256" key="3">
    <source>
        <dbReference type="ARBA" id="ARBA00022516"/>
    </source>
</evidence>
<evidence type="ECO:0000256" key="7">
    <source>
        <dbReference type="ARBA" id="ARBA00022989"/>
    </source>
</evidence>
<dbReference type="Proteomes" id="UP000886876">
    <property type="component" value="Unassembled WGS sequence"/>
</dbReference>
<proteinExistence type="predicted"/>
<protein>
    <recommendedName>
        <fullName evidence="12">Cardiolipin synthase</fullName>
        <ecNumber evidence="12">2.7.8.-</ecNumber>
    </recommendedName>
</protein>
<dbReference type="EMBL" id="DVJS01000093">
    <property type="protein sequence ID" value="HIS97096.1"/>
    <property type="molecule type" value="Genomic_DNA"/>
</dbReference>
<dbReference type="PANTHER" id="PTHR21248">
    <property type="entry name" value="CARDIOLIPIN SYNTHASE"/>
    <property type="match status" value="1"/>
</dbReference>
<keyword evidence="5 13" id="KW-0812">Transmembrane</keyword>
<dbReference type="Pfam" id="PF13091">
    <property type="entry name" value="PLDc_2"/>
    <property type="match status" value="2"/>
</dbReference>
<keyword evidence="8" id="KW-0443">Lipid metabolism</keyword>
<name>A0A9D1G4R5_9FIRM</name>
<dbReference type="PROSITE" id="PS50035">
    <property type="entry name" value="PLD"/>
    <property type="match status" value="2"/>
</dbReference>
<evidence type="ECO:0000259" key="14">
    <source>
        <dbReference type="PROSITE" id="PS50035"/>
    </source>
</evidence>
<evidence type="ECO:0000256" key="13">
    <source>
        <dbReference type="SAM" id="Phobius"/>
    </source>
</evidence>
<evidence type="ECO:0000256" key="4">
    <source>
        <dbReference type="ARBA" id="ARBA00022679"/>
    </source>
</evidence>
<sequence>MKKLLKLLFSRLVFVGLFMLLQIIVLVSTLFYFQDIFATVQTISVALSLVTVVYIINQDGSSAFKIAWIIPIVFLPLFGVPIYILFGKKRTPESKREQLSGMLLRYRQTASMVTSKAADLEKAEPEAALQSAYLERCAGAPVFTRTQTKYFKLGDELFPAMLEELKKARRYIFLEYFIVEPGIMWDSILEILEDKAAAGLDVRLIYDDMGCILTLPRNYNRQMEKRGIKCCTFHRFQPVLTGTFNNRDHRKICVIDGAVAFTGGVNLADEYINRRERFGHWLDCGIRLRGEAAYSFTLMFLSMWDYIRHEEDDPKRFLPAQELLAGIESDGFVQPYSDTPSDDEPVGETAYINMLSRAKHYVYICTPYLVIDNELMNALTSAAKCGIDVRMMTPGVPDKWYVHMVTRSYYAPLLRAGVRVYEYIPGFIHSKTMICDDEYGICGTINLDYRSLYLHHECAVWMHGSSAIAEIKASFLENIHKCVEITPELYRNRSWLMRLGQSLLRVFAPLM</sequence>
<comment type="subcellular location">
    <subcellularLocation>
        <location evidence="1">Cell membrane</location>
        <topology evidence="1">Multi-pass membrane protein</topology>
    </subcellularLocation>
</comment>
<dbReference type="InterPro" id="IPR001736">
    <property type="entry name" value="PLipase_D/transphosphatidylase"/>
</dbReference>
<dbReference type="AlphaFoldDB" id="A0A9D1G4R5"/>